<dbReference type="SMART" id="SM00213">
    <property type="entry name" value="UBQ"/>
    <property type="match status" value="1"/>
</dbReference>
<comment type="similarity">
    <text evidence="1">In the N-terminal section; belongs to the ubiquitin family.</text>
</comment>
<accession>A0A819MP12</accession>
<keyword evidence="6" id="KW-0862">Zinc</keyword>
<dbReference type="Pfam" id="PF16076">
    <property type="entry name" value="Acyltransf_C"/>
    <property type="match status" value="1"/>
</dbReference>
<keyword evidence="10" id="KW-0812">Transmembrane</keyword>
<dbReference type="SUPFAM" id="SSF57829">
    <property type="entry name" value="Zn-binding ribosomal proteins"/>
    <property type="match status" value="1"/>
</dbReference>
<dbReference type="GO" id="GO:0006412">
    <property type="term" value="P:translation"/>
    <property type="evidence" value="ECO:0007669"/>
    <property type="project" value="InterPro"/>
</dbReference>
<comment type="caution">
    <text evidence="12">The sequence shown here is derived from an EMBL/GenBank/DDBJ whole genome shotgun (WGS) entry which is preliminary data.</text>
</comment>
<evidence type="ECO:0000313" key="12">
    <source>
        <dbReference type="EMBL" id="CAF3982084.1"/>
    </source>
</evidence>
<protein>
    <recommendedName>
        <fullName evidence="11">Ubiquitin-like domain-containing protein</fullName>
    </recommendedName>
</protein>
<evidence type="ECO:0000256" key="10">
    <source>
        <dbReference type="SAM" id="Phobius"/>
    </source>
</evidence>
<keyword evidence="5" id="KW-0808">Transferase</keyword>
<dbReference type="GO" id="GO:0005840">
    <property type="term" value="C:ribosome"/>
    <property type="evidence" value="ECO:0007669"/>
    <property type="project" value="UniProtKB-KW"/>
</dbReference>
<name>A0A819MP12_9BILA</name>
<dbReference type="Gene3D" id="3.10.20.90">
    <property type="entry name" value="Phosphatidylinositol 3-kinase Catalytic Subunit, Chain A, domain 1"/>
    <property type="match status" value="1"/>
</dbReference>
<reference evidence="12" key="1">
    <citation type="submission" date="2021-02" db="EMBL/GenBank/DDBJ databases">
        <authorList>
            <person name="Nowell W R."/>
        </authorList>
    </citation>
    <scope>NUCLEOTIDE SEQUENCE</scope>
</reference>
<feature type="transmembrane region" description="Helical" evidence="10">
    <location>
        <begin position="349"/>
        <end position="369"/>
    </location>
</feature>
<dbReference type="InterPro" id="IPR032098">
    <property type="entry name" value="Acyltransf_C"/>
</dbReference>
<dbReference type="InterPro" id="IPR011332">
    <property type="entry name" value="Ribosomal_zn-bd"/>
</dbReference>
<dbReference type="InterPro" id="IPR019956">
    <property type="entry name" value="Ubiquitin_dom"/>
</dbReference>
<evidence type="ECO:0000256" key="4">
    <source>
        <dbReference type="ARBA" id="ARBA00022499"/>
    </source>
</evidence>
<dbReference type="GO" id="GO:0016746">
    <property type="term" value="F:acyltransferase activity"/>
    <property type="evidence" value="ECO:0007669"/>
    <property type="project" value="UniProtKB-KW"/>
</dbReference>
<dbReference type="SMART" id="SM00563">
    <property type="entry name" value="PlsC"/>
    <property type="match status" value="1"/>
</dbReference>
<evidence type="ECO:0000256" key="6">
    <source>
        <dbReference type="ARBA" id="ARBA00022833"/>
    </source>
</evidence>
<dbReference type="InterPro" id="IPR002123">
    <property type="entry name" value="Plipid/glycerol_acylTrfase"/>
</dbReference>
<dbReference type="GO" id="GO:1990904">
    <property type="term" value="C:ribonucleoprotein complex"/>
    <property type="evidence" value="ECO:0007669"/>
    <property type="project" value="UniProtKB-KW"/>
</dbReference>
<dbReference type="Proteomes" id="UP000663842">
    <property type="component" value="Unassembled WGS sequence"/>
</dbReference>
<dbReference type="PANTHER" id="PTHR10983">
    <property type="entry name" value="1-ACYLGLYCEROL-3-PHOSPHATE ACYLTRANSFERASE-RELATED"/>
    <property type="match status" value="1"/>
</dbReference>
<dbReference type="SMART" id="SM01402">
    <property type="entry name" value="Ribosomal_S27"/>
    <property type="match status" value="1"/>
</dbReference>
<dbReference type="GO" id="GO:0036149">
    <property type="term" value="P:phosphatidylinositol acyl-chain remodeling"/>
    <property type="evidence" value="ECO:0007669"/>
    <property type="project" value="TreeGrafter"/>
</dbReference>
<dbReference type="PRINTS" id="PR00348">
    <property type="entry name" value="UBIQUITIN"/>
</dbReference>
<dbReference type="GO" id="GO:0005783">
    <property type="term" value="C:endoplasmic reticulum"/>
    <property type="evidence" value="ECO:0007669"/>
    <property type="project" value="TreeGrafter"/>
</dbReference>
<evidence type="ECO:0000256" key="7">
    <source>
        <dbReference type="ARBA" id="ARBA00022980"/>
    </source>
</evidence>
<feature type="domain" description="Ubiquitin-like" evidence="11">
    <location>
        <begin position="404"/>
        <end position="479"/>
    </location>
</feature>
<keyword evidence="8" id="KW-0687">Ribonucleoprotein</keyword>
<dbReference type="EMBL" id="CAJOBF010001770">
    <property type="protein sequence ID" value="CAF3982084.1"/>
    <property type="molecule type" value="Genomic_DNA"/>
</dbReference>
<dbReference type="SUPFAM" id="SSF69593">
    <property type="entry name" value="Glycerol-3-phosphate (1)-acyltransferase"/>
    <property type="match status" value="1"/>
</dbReference>
<keyword evidence="10" id="KW-1133">Transmembrane helix</keyword>
<keyword evidence="10" id="KW-0472">Membrane</keyword>
<keyword evidence="7" id="KW-0689">Ribosomal protein</keyword>
<dbReference type="PANTHER" id="PTHR10983:SF16">
    <property type="entry name" value="LYSOCARDIOLIPIN ACYLTRANSFERASE 1"/>
    <property type="match status" value="1"/>
</dbReference>
<gene>
    <name evidence="12" type="ORF">UXM345_LOCUS15103</name>
</gene>
<comment type="similarity">
    <text evidence="3">In the C-terminal section; belongs to the eukaryotic ribosomal protein eS31 family.</text>
</comment>
<evidence type="ECO:0000259" key="11">
    <source>
        <dbReference type="PROSITE" id="PS50053"/>
    </source>
</evidence>
<dbReference type="InterPro" id="IPR029071">
    <property type="entry name" value="Ubiquitin-like_domsf"/>
</dbReference>
<evidence type="ECO:0000256" key="8">
    <source>
        <dbReference type="ARBA" id="ARBA00023274"/>
    </source>
</evidence>
<sequence length="559" mass="66515">MDKNSYDWSKTQRWIVKNGIQAYFILCKARKRIEISSKNDFDQFNKNIYSLCDDSYQCILWFLFCYDACRSIHFFKSKNLFSLVLFCHGLFSFDDHQDLFNIKIVVTGDDLTNDKKRSLIILNHRTRLDWMFVWMLHSRYKILKQLKIVLKAELKRVPFLGWSIQHAGYLFLERIWTKDQQKMKSVISYYKSCQTPLSLLIFPEGTNLNDETRIKSNNYASKQTNYNRPYDYCLHPHTTGFTYLLNTMRSDDMIDNIDDVTIGYEGDFPITEFDLLKGVFPSVVHFHVKRYSINDLPQEDEKIGEWLQNCWDEKENRLKKFYMTKQFDPLSNTFKNRKKESNIRFQRRLAMILWTLFVLFWSYCLIAYIKIKMYVFIVCLFHLVLEVFANGIIDFVYKINPRVMQIYVRTLDDRTLTLNVQSEDTINEIKEIVEQREGIPADEQRLTLGGISLDDELTLNECHIEEESTLYVLLDLEGGGKKRKKKSYNTPKKNKHKRKKVKLTVLKYYKVEDTGKIHRLRRECPSKQCGAGVFMAAHHDRNYCGKCSVTYMFTKREEN</sequence>
<keyword evidence="4" id="KW-1017">Isopeptide bond</keyword>
<dbReference type="Pfam" id="PF01553">
    <property type="entry name" value="Acyltransferase"/>
    <property type="match status" value="1"/>
</dbReference>
<organism evidence="12 13">
    <name type="scientific">Rotaria magnacalcarata</name>
    <dbReference type="NCBI Taxonomy" id="392030"/>
    <lineage>
        <taxon>Eukaryota</taxon>
        <taxon>Metazoa</taxon>
        <taxon>Spiralia</taxon>
        <taxon>Gnathifera</taxon>
        <taxon>Rotifera</taxon>
        <taxon>Eurotatoria</taxon>
        <taxon>Bdelloidea</taxon>
        <taxon>Philodinida</taxon>
        <taxon>Philodinidae</taxon>
        <taxon>Rotaria</taxon>
    </lineage>
</organism>
<evidence type="ECO:0000256" key="3">
    <source>
        <dbReference type="ARBA" id="ARBA00009891"/>
    </source>
</evidence>
<dbReference type="SUPFAM" id="SSF54236">
    <property type="entry name" value="Ubiquitin-like"/>
    <property type="match status" value="1"/>
</dbReference>
<evidence type="ECO:0000256" key="2">
    <source>
        <dbReference type="ARBA" id="ARBA00008655"/>
    </source>
</evidence>
<dbReference type="GO" id="GO:0003735">
    <property type="term" value="F:structural constituent of ribosome"/>
    <property type="evidence" value="ECO:0007669"/>
    <property type="project" value="InterPro"/>
</dbReference>
<dbReference type="InterPro" id="IPR000626">
    <property type="entry name" value="Ubiquitin-like_dom"/>
</dbReference>
<proteinExistence type="inferred from homology"/>
<feature type="transmembrane region" description="Helical" evidence="10">
    <location>
        <begin position="375"/>
        <end position="397"/>
    </location>
</feature>
<dbReference type="InterPro" id="IPR038582">
    <property type="entry name" value="Ribosomal_eS31_euk-type_sf"/>
</dbReference>
<evidence type="ECO:0000313" key="13">
    <source>
        <dbReference type="Proteomes" id="UP000663842"/>
    </source>
</evidence>
<dbReference type="Gene3D" id="6.20.50.150">
    <property type="match status" value="1"/>
</dbReference>
<evidence type="ECO:0000256" key="5">
    <source>
        <dbReference type="ARBA" id="ARBA00022679"/>
    </source>
</evidence>
<dbReference type="InterPro" id="IPR002906">
    <property type="entry name" value="Ribosomal_eS31"/>
</dbReference>
<comment type="similarity">
    <text evidence="2">Belongs to the 1-acyl-sn-glycerol-3-phosphate acyltransferase family.</text>
</comment>
<dbReference type="Pfam" id="PF01599">
    <property type="entry name" value="Ribosomal_S27"/>
    <property type="match status" value="1"/>
</dbReference>
<keyword evidence="9" id="KW-0012">Acyltransferase</keyword>
<dbReference type="AlphaFoldDB" id="A0A819MP12"/>
<evidence type="ECO:0000256" key="9">
    <source>
        <dbReference type="ARBA" id="ARBA00023315"/>
    </source>
</evidence>
<dbReference type="PROSITE" id="PS50053">
    <property type="entry name" value="UBIQUITIN_2"/>
    <property type="match status" value="1"/>
</dbReference>
<evidence type="ECO:0000256" key="1">
    <source>
        <dbReference type="ARBA" id="ARBA00008373"/>
    </source>
</evidence>
<dbReference type="Pfam" id="PF00240">
    <property type="entry name" value="ubiquitin"/>
    <property type="match status" value="1"/>
</dbReference>
<dbReference type="CDD" id="cd07990">
    <property type="entry name" value="LPLAT_LCLAT1-like"/>
    <property type="match status" value="1"/>
</dbReference>